<dbReference type="OrthoDB" id="9794942at2"/>
<comment type="caution">
    <text evidence="4">The sequence shown here is derived from an EMBL/GenBank/DDBJ whole genome shotgun (WGS) entry which is preliminary data.</text>
</comment>
<dbReference type="InterPro" id="IPR000868">
    <property type="entry name" value="Isochorismatase-like_dom"/>
</dbReference>
<gene>
    <name evidence="4" type="ORF">C8N35_101726</name>
</gene>
<dbReference type="InterPro" id="IPR036380">
    <property type="entry name" value="Isochorismatase-like_sf"/>
</dbReference>
<dbReference type="PANTHER" id="PTHR43540:SF15">
    <property type="entry name" value="BLR5631 PROTEIN"/>
    <property type="match status" value="1"/>
</dbReference>
<dbReference type="AlphaFoldDB" id="A0A2T5VFZ3"/>
<feature type="region of interest" description="Disordered" evidence="2">
    <location>
        <begin position="1"/>
        <end position="23"/>
    </location>
</feature>
<accession>A0A2T5VFZ3</accession>
<dbReference type="Pfam" id="PF00857">
    <property type="entry name" value="Isochorismatase"/>
    <property type="match status" value="1"/>
</dbReference>
<evidence type="ECO:0000313" key="5">
    <source>
        <dbReference type="Proteomes" id="UP000244081"/>
    </source>
</evidence>
<evidence type="ECO:0000256" key="2">
    <source>
        <dbReference type="SAM" id="MobiDB-lite"/>
    </source>
</evidence>
<evidence type="ECO:0000259" key="3">
    <source>
        <dbReference type="Pfam" id="PF00857"/>
    </source>
</evidence>
<dbReference type="InterPro" id="IPR050272">
    <property type="entry name" value="Isochorismatase-like_hydrls"/>
</dbReference>
<proteinExistence type="predicted"/>
<dbReference type="GO" id="GO:0016787">
    <property type="term" value="F:hydrolase activity"/>
    <property type="evidence" value="ECO:0007669"/>
    <property type="project" value="UniProtKB-KW"/>
</dbReference>
<dbReference type="Gene3D" id="3.40.50.850">
    <property type="entry name" value="Isochorismatase-like"/>
    <property type="match status" value="1"/>
</dbReference>
<dbReference type="PANTHER" id="PTHR43540">
    <property type="entry name" value="PEROXYUREIDOACRYLATE/UREIDOACRYLATE AMIDOHYDROLASE-RELATED"/>
    <property type="match status" value="1"/>
</dbReference>
<dbReference type="Proteomes" id="UP000244081">
    <property type="component" value="Unassembled WGS sequence"/>
</dbReference>
<keyword evidence="1" id="KW-0378">Hydrolase</keyword>
<evidence type="ECO:0000313" key="4">
    <source>
        <dbReference type="EMBL" id="PTW62679.1"/>
    </source>
</evidence>
<dbReference type="EMBL" id="QAYG01000001">
    <property type="protein sequence ID" value="PTW62679.1"/>
    <property type="molecule type" value="Genomic_DNA"/>
</dbReference>
<feature type="domain" description="Isochorismatase-like" evidence="3">
    <location>
        <begin position="30"/>
        <end position="197"/>
    </location>
</feature>
<keyword evidence="5" id="KW-1185">Reference proteome</keyword>
<dbReference type="SUPFAM" id="SSF52499">
    <property type="entry name" value="Isochorismatase-like hydrolases"/>
    <property type="match status" value="1"/>
</dbReference>
<reference evidence="4 5" key="1">
    <citation type="submission" date="2018-04" db="EMBL/GenBank/DDBJ databases">
        <title>Genomic Encyclopedia of Archaeal and Bacterial Type Strains, Phase II (KMG-II): from individual species to whole genera.</title>
        <authorList>
            <person name="Goeker M."/>
        </authorList>
    </citation>
    <scope>NUCLEOTIDE SEQUENCE [LARGE SCALE GENOMIC DNA]</scope>
    <source>
        <strain evidence="4 5">DSM 23382</strain>
    </source>
</reference>
<name>A0A2T5VFZ3_9HYPH</name>
<protein>
    <submittedName>
        <fullName evidence="4">Nicotinamidase-related amidase</fullName>
    </submittedName>
</protein>
<organism evidence="4 5">
    <name type="scientific">Breoghania corrubedonensis</name>
    <dbReference type="NCBI Taxonomy" id="665038"/>
    <lineage>
        <taxon>Bacteria</taxon>
        <taxon>Pseudomonadati</taxon>
        <taxon>Pseudomonadota</taxon>
        <taxon>Alphaproteobacteria</taxon>
        <taxon>Hyphomicrobiales</taxon>
        <taxon>Stappiaceae</taxon>
        <taxon>Breoghania</taxon>
    </lineage>
</organism>
<evidence type="ECO:0000256" key="1">
    <source>
        <dbReference type="ARBA" id="ARBA00022801"/>
    </source>
</evidence>
<sequence>MTSNLQASPKTLREMAGAPGWNRPKPGEAAILLIDAQEEYRSGALALGDVTLALEEIARLRQHGGELGLPVFHIRHAGTAGGLFDLDARGGAFCAEAEPVAGETVIDKRLPNAFAGTQLANLLAEKDIRRIVVAGFMTHMCVSSTVRAALDLGFASAVVASACATRSLPTHDGGVVFSADVHRAALAALADRFADVLPGAAAV</sequence>